<dbReference type="EMBL" id="NQKI01000025">
    <property type="protein sequence ID" value="OZY58572.1"/>
    <property type="molecule type" value="Genomic_DNA"/>
</dbReference>
<name>A0A266N966_9PSED</name>
<dbReference type="InterPro" id="IPR033580">
    <property type="entry name" value="Nurim-like"/>
</dbReference>
<dbReference type="Pfam" id="PF06966">
    <property type="entry name" value="DUF1295"/>
    <property type="match status" value="1"/>
</dbReference>
<keyword evidence="8 12" id="KW-0812">Transmembrane</keyword>
<keyword evidence="6" id="KW-0808">Transferase</keyword>
<comment type="function">
    <text evidence="1">Catalyzes the methylation of methanethiol (MeSH) to yield dimethylsulphide (DMS).</text>
</comment>
<feature type="transmembrane region" description="Helical" evidence="12">
    <location>
        <begin position="101"/>
        <end position="119"/>
    </location>
</feature>
<gene>
    <name evidence="13" type="ORF">CJF39_15770</name>
</gene>
<comment type="subcellular location">
    <subcellularLocation>
        <location evidence="2">Membrane</location>
        <topology evidence="2">Multi-pass membrane protein</topology>
    </subcellularLocation>
</comment>
<evidence type="ECO:0000313" key="14">
    <source>
        <dbReference type="Proteomes" id="UP000215788"/>
    </source>
</evidence>
<feature type="transmembrane region" description="Helical" evidence="12">
    <location>
        <begin position="139"/>
        <end position="163"/>
    </location>
</feature>
<evidence type="ECO:0000256" key="5">
    <source>
        <dbReference type="ARBA" id="ARBA00022603"/>
    </source>
</evidence>
<dbReference type="OrthoDB" id="9789029at2"/>
<evidence type="ECO:0000256" key="9">
    <source>
        <dbReference type="ARBA" id="ARBA00022989"/>
    </source>
</evidence>
<comment type="caution">
    <text evidence="13">The sequence shown here is derived from an EMBL/GenBank/DDBJ whole genome shotgun (WGS) entry which is preliminary data.</text>
</comment>
<evidence type="ECO:0000256" key="8">
    <source>
        <dbReference type="ARBA" id="ARBA00022692"/>
    </source>
</evidence>
<evidence type="ECO:0000256" key="7">
    <source>
        <dbReference type="ARBA" id="ARBA00022691"/>
    </source>
</evidence>
<dbReference type="EC" id="2.1.1.334" evidence="4"/>
<evidence type="ECO:0000256" key="1">
    <source>
        <dbReference type="ARBA" id="ARBA00002096"/>
    </source>
</evidence>
<dbReference type="RefSeq" id="WP_094994256.1">
    <property type="nucleotide sequence ID" value="NZ_NQKI01000025.1"/>
</dbReference>
<feature type="transmembrane region" description="Helical" evidence="12">
    <location>
        <begin position="21"/>
        <end position="47"/>
    </location>
</feature>
<feature type="transmembrane region" description="Helical" evidence="12">
    <location>
        <begin position="59"/>
        <end position="80"/>
    </location>
</feature>
<protein>
    <recommendedName>
        <fullName evidence="4">methanethiol S-methyltransferase</fullName>
        <ecNumber evidence="4">2.1.1.334</ecNumber>
    </recommendedName>
</protein>
<dbReference type="NCBIfam" id="NF045656">
    <property type="entry name" value="MeththiolMtaseMddA"/>
    <property type="match status" value="1"/>
</dbReference>
<keyword evidence="9 12" id="KW-1133">Transmembrane helix</keyword>
<sequence length="263" mass="29968">MHSHTRLKPSLLTLAGRLSGLAYSLVSYVFFLLVFIYLMGFIATIGVPKGIDTGISALSWPWAIAMDVLLITLFAVQHSGMARNRFKTWWLRYVPAPIERATYVLFTSLVLALMYWLWQPVSITVWDIQSPLATLLLTGAYWLGWIVVLVATFLISHFELFGIKQALDSVKQSPPSDVSFKTPLLYKLVRHPMYFGLLLAFWATPHMSVGRLVFAVTCTLYIVIGTRLEEKDLVALFGDHYRRYQQRIGMLIPFAGRKKSHDH</sequence>
<accession>A0A266N966</accession>
<dbReference type="InterPro" id="IPR010721">
    <property type="entry name" value="UstE-like"/>
</dbReference>
<dbReference type="GO" id="GO:0008168">
    <property type="term" value="F:methyltransferase activity"/>
    <property type="evidence" value="ECO:0007669"/>
    <property type="project" value="UniProtKB-KW"/>
</dbReference>
<evidence type="ECO:0000313" key="13">
    <source>
        <dbReference type="EMBL" id="OZY58572.1"/>
    </source>
</evidence>
<dbReference type="PANTHER" id="PTHR31040">
    <property type="entry name" value="NURIM"/>
    <property type="match status" value="1"/>
</dbReference>
<evidence type="ECO:0000256" key="4">
    <source>
        <dbReference type="ARBA" id="ARBA00012149"/>
    </source>
</evidence>
<evidence type="ECO:0000256" key="6">
    <source>
        <dbReference type="ARBA" id="ARBA00022679"/>
    </source>
</evidence>
<dbReference type="InterPro" id="IPR054700">
    <property type="entry name" value="MddA"/>
</dbReference>
<dbReference type="AlphaFoldDB" id="A0A266N966"/>
<reference evidence="13 14" key="1">
    <citation type="submission" date="2017-08" db="EMBL/GenBank/DDBJ databases">
        <title>Genomic and metabolic characterisation of spoilage-associated Pseudomonas species.</title>
        <authorList>
            <person name="Stanborough T."/>
            <person name="Fegan N."/>
            <person name="Powell S.M."/>
            <person name="Singh T."/>
            <person name="Tamplin M.L."/>
            <person name="Chandry P.S."/>
        </authorList>
    </citation>
    <scope>NUCLEOTIDE SEQUENCE [LARGE SCALE GENOMIC DNA]</scope>
    <source>
        <strain evidence="13 14">L1802</strain>
    </source>
</reference>
<evidence type="ECO:0000256" key="11">
    <source>
        <dbReference type="ARBA" id="ARBA00048134"/>
    </source>
</evidence>
<dbReference type="GO" id="GO:0016020">
    <property type="term" value="C:membrane"/>
    <property type="evidence" value="ECO:0007669"/>
    <property type="project" value="UniProtKB-SubCell"/>
</dbReference>
<comment type="similarity">
    <text evidence="3">Belongs to the nurim family.</text>
</comment>
<keyword evidence="5" id="KW-0489">Methyltransferase</keyword>
<dbReference type="PANTHER" id="PTHR31040:SF1">
    <property type="entry name" value="NURIM"/>
    <property type="match status" value="1"/>
</dbReference>
<dbReference type="Proteomes" id="UP000215788">
    <property type="component" value="Unassembled WGS sequence"/>
</dbReference>
<evidence type="ECO:0000256" key="2">
    <source>
        <dbReference type="ARBA" id="ARBA00004141"/>
    </source>
</evidence>
<keyword evidence="10 12" id="KW-0472">Membrane</keyword>
<keyword evidence="7" id="KW-0949">S-adenosyl-L-methionine</keyword>
<evidence type="ECO:0000256" key="10">
    <source>
        <dbReference type="ARBA" id="ARBA00023136"/>
    </source>
</evidence>
<proteinExistence type="inferred from homology"/>
<dbReference type="GO" id="GO:0032259">
    <property type="term" value="P:methylation"/>
    <property type="evidence" value="ECO:0007669"/>
    <property type="project" value="UniProtKB-KW"/>
</dbReference>
<organism evidence="13 14">
    <name type="scientific">Pseudomonas lundensis</name>
    <dbReference type="NCBI Taxonomy" id="86185"/>
    <lineage>
        <taxon>Bacteria</taxon>
        <taxon>Pseudomonadati</taxon>
        <taxon>Pseudomonadota</taxon>
        <taxon>Gammaproteobacteria</taxon>
        <taxon>Pseudomonadales</taxon>
        <taxon>Pseudomonadaceae</taxon>
        <taxon>Pseudomonas</taxon>
    </lineage>
</organism>
<dbReference type="Gene3D" id="1.20.120.1630">
    <property type="match status" value="1"/>
</dbReference>
<evidence type="ECO:0000256" key="3">
    <source>
        <dbReference type="ARBA" id="ARBA00010631"/>
    </source>
</evidence>
<evidence type="ECO:0000256" key="12">
    <source>
        <dbReference type="SAM" id="Phobius"/>
    </source>
</evidence>
<comment type="catalytic activity">
    <reaction evidence="11">
        <text>methanethiol + S-adenosyl-L-methionine = dimethyl sulfide + S-adenosyl-L-homocysteine + H(+)</text>
        <dbReference type="Rhea" id="RHEA:50428"/>
        <dbReference type="ChEBI" id="CHEBI:15378"/>
        <dbReference type="ChEBI" id="CHEBI:16007"/>
        <dbReference type="ChEBI" id="CHEBI:17437"/>
        <dbReference type="ChEBI" id="CHEBI:57856"/>
        <dbReference type="ChEBI" id="CHEBI:59789"/>
        <dbReference type="EC" id="2.1.1.334"/>
    </reaction>
</comment>